<proteinExistence type="predicted"/>
<keyword evidence="2" id="KW-1185">Reference proteome</keyword>
<gene>
    <name evidence="1" type="ORF">FA15DRAFT_661650</name>
</gene>
<protein>
    <submittedName>
        <fullName evidence="1">Uncharacterized protein</fullName>
    </submittedName>
</protein>
<reference evidence="1 2" key="1">
    <citation type="journal article" date="2019" name="Nat. Ecol. Evol.">
        <title>Megaphylogeny resolves global patterns of mushroom evolution.</title>
        <authorList>
            <person name="Varga T."/>
            <person name="Krizsan K."/>
            <person name="Foldi C."/>
            <person name="Dima B."/>
            <person name="Sanchez-Garcia M."/>
            <person name="Sanchez-Ramirez S."/>
            <person name="Szollosi G.J."/>
            <person name="Szarkandi J.G."/>
            <person name="Papp V."/>
            <person name="Albert L."/>
            <person name="Andreopoulos W."/>
            <person name="Angelini C."/>
            <person name="Antonin V."/>
            <person name="Barry K.W."/>
            <person name="Bougher N.L."/>
            <person name="Buchanan P."/>
            <person name="Buyck B."/>
            <person name="Bense V."/>
            <person name="Catcheside P."/>
            <person name="Chovatia M."/>
            <person name="Cooper J."/>
            <person name="Damon W."/>
            <person name="Desjardin D."/>
            <person name="Finy P."/>
            <person name="Geml J."/>
            <person name="Haridas S."/>
            <person name="Hughes K."/>
            <person name="Justo A."/>
            <person name="Karasinski D."/>
            <person name="Kautmanova I."/>
            <person name="Kiss B."/>
            <person name="Kocsube S."/>
            <person name="Kotiranta H."/>
            <person name="LaButti K.M."/>
            <person name="Lechner B.E."/>
            <person name="Liimatainen K."/>
            <person name="Lipzen A."/>
            <person name="Lukacs Z."/>
            <person name="Mihaltcheva S."/>
            <person name="Morgado L.N."/>
            <person name="Niskanen T."/>
            <person name="Noordeloos M.E."/>
            <person name="Ohm R.A."/>
            <person name="Ortiz-Santana B."/>
            <person name="Ovrebo C."/>
            <person name="Racz N."/>
            <person name="Riley R."/>
            <person name="Savchenko A."/>
            <person name="Shiryaev A."/>
            <person name="Soop K."/>
            <person name="Spirin V."/>
            <person name="Szebenyi C."/>
            <person name="Tomsovsky M."/>
            <person name="Tulloss R.E."/>
            <person name="Uehling J."/>
            <person name="Grigoriev I.V."/>
            <person name="Vagvolgyi C."/>
            <person name="Papp T."/>
            <person name="Martin F.M."/>
            <person name="Miettinen O."/>
            <person name="Hibbett D.S."/>
            <person name="Nagy L.G."/>
        </authorList>
    </citation>
    <scope>NUCLEOTIDE SEQUENCE [LARGE SCALE GENOMIC DNA]</scope>
    <source>
        <strain evidence="1 2">CBS 121175</strain>
    </source>
</reference>
<evidence type="ECO:0000313" key="2">
    <source>
        <dbReference type="Proteomes" id="UP000307440"/>
    </source>
</evidence>
<dbReference type="EMBL" id="ML210557">
    <property type="protein sequence ID" value="TFK17161.1"/>
    <property type="molecule type" value="Genomic_DNA"/>
</dbReference>
<evidence type="ECO:0000313" key="1">
    <source>
        <dbReference type="EMBL" id="TFK17161.1"/>
    </source>
</evidence>
<name>A0A5C3KB23_COPMA</name>
<dbReference type="Proteomes" id="UP000307440">
    <property type="component" value="Unassembled WGS sequence"/>
</dbReference>
<organism evidence="1 2">
    <name type="scientific">Coprinopsis marcescibilis</name>
    <name type="common">Agaric fungus</name>
    <name type="synonym">Psathyrella marcescibilis</name>
    <dbReference type="NCBI Taxonomy" id="230819"/>
    <lineage>
        <taxon>Eukaryota</taxon>
        <taxon>Fungi</taxon>
        <taxon>Dikarya</taxon>
        <taxon>Basidiomycota</taxon>
        <taxon>Agaricomycotina</taxon>
        <taxon>Agaricomycetes</taxon>
        <taxon>Agaricomycetidae</taxon>
        <taxon>Agaricales</taxon>
        <taxon>Agaricineae</taxon>
        <taxon>Psathyrellaceae</taxon>
        <taxon>Coprinopsis</taxon>
    </lineage>
</organism>
<dbReference type="AlphaFoldDB" id="A0A5C3KB23"/>
<accession>A0A5C3KB23</accession>
<sequence length="103" mass="11578">MYSAVQLSSLICLIQIGKGKENYLDRPVVKFRRKHFGLCRFSAWHTGIENAKNKMAFKGFILHMIKLNASSELDTLLGQSLPSNPTTWATSDDFAMMSPRAAQ</sequence>